<dbReference type="Gene3D" id="1.20.1250.20">
    <property type="entry name" value="MFS general substrate transporter like domains"/>
    <property type="match status" value="1"/>
</dbReference>
<gene>
    <name evidence="7" type="ORF">HII31_01711</name>
</gene>
<name>A0A8H6RTU6_9PEZI</name>
<dbReference type="InterPro" id="IPR020846">
    <property type="entry name" value="MFS_dom"/>
</dbReference>
<feature type="transmembrane region" description="Helical" evidence="5">
    <location>
        <begin position="224"/>
        <end position="244"/>
    </location>
</feature>
<dbReference type="InterPro" id="IPR011701">
    <property type="entry name" value="MFS"/>
</dbReference>
<feature type="transmembrane region" description="Helical" evidence="5">
    <location>
        <begin position="330"/>
        <end position="349"/>
    </location>
</feature>
<comment type="subcellular location">
    <subcellularLocation>
        <location evidence="1">Membrane</location>
        <topology evidence="1">Multi-pass membrane protein</topology>
    </subcellularLocation>
</comment>
<dbReference type="Pfam" id="PF07690">
    <property type="entry name" value="MFS_1"/>
    <property type="match status" value="1"/>
</dbReference>
<dbReference type="GO" id="GO:0022857">
    <property type="term" value="F:transmembrane transporter activity"/>
    <property type="evidence" value="ECO:0007669"/>
    <property type="project" value="InterPro"/>
</dbReference>
<dbReference type="Proteomes" id="UP000660729">
    <property type="component" value="Unassembled WGS sequence"/>
</dbReference>
<feature type="transmembrane region" description="Helical" evidence="5">
    <location>
        <begin position="443"/>
        <end position="464"/>
    </location>
</feature>
<feature type="transmembrane region" description="Helical" evidence="5">
    <location>
        <begin position="65"/>
        <end position="89"/>
    </location>
</feature>
<feature type="transmembrane region" description="Helical" evidence="5">
    <location>
        <begin position="476"/>
        <end position="495"/>
    </location>
</feature>
<evidence type="ECO:0000313" key="7">
    <source>
        <dbReference type="EMBL" id="KAF7196793.1"/>
    </source>
</evidence>
<feature type="transmembrane region" description="Helical" evidence="5">
    <location>
        <begin position="507"/>
        <end position="528"/>
    </location>
</feature>
<feature type="transmembrane region" description="Helical" evidence="5">
    <location>
        <begin position="109"/>
        <end position="129"/>
    </location>
</feature>
<evidence type="ECO:0000313" key="8">
    <source>
        <dbReference type="Proteomes" id="UP000660729"/>
    </source>
</evidence>
<comment type="caution">
    <text evidence="7">The sequence shown here is derived from an EMBL/GenBank/DDBJ whole genome shotgun (WGS) entry which is preliminary data.</text>
</comment>
<feature type="transmembrane region" description="Helical" evidence="5">
    <location>
        <begin position="136"/>
        <end position="157"/>
    </location>
</feature>
<sequence length="546" mass="59838">MASNPLEKATAVQVELADIEATSKLQPPKSTGDVHLIDENGQVRRIPIPSLDPNDPLNFSKWRKLGIIVCCCWFSVFSLVLVGGIGPIIPVFLELYGKEGKSVSEVINLTTYPSLVMACGAFLILPLSMMFGRRPVFLGCTLLLLGCTIGAAVSTTFQTHMAMRIMQGFATGATESVLPLIITDISFLDERGLWFGVYWGTQNLINAVFTISVSYLVADAGWRWFYWTFVILCGFGMILAFFLLPETRYERSPMSMNGQVVHTDEFGVTQILSDAEASARNLTTGNTTTSIPPQNSYLHHLSPYQGAAPNSLHLGLSALYKMSQSLTSPAVLWSILATSISLGSGIAISSTYATVLQSPPYNWSAASTGLVNIGIFPASLLAMFYAGYIGDKINLYLARRRQGVHIPEDTLVILIFPTIVSAIGLVVYAVTAKDPETNSFWGVIMGWTLYEFGFIVLLISSTHFAAEAFPQNPGPALVMVVGMKNIVSFGASYGITPMVQKFSYLTAYMILWGIFVGIFLLGIPVYLLNPRWREYIAKKQQRKGRD</sequence>
<keyword evidence="8" id="KW-1185">Reference proteome</keyword>
<dbReference type="SUPFAM" id="SSF103473">
    <property type="entry name" value="MFS general substrate transporter"/>
    <property type="match status" value="1"/>
</dbReference>
<dbReference type="AlphaFoldDB" id="A0A8H6RTU6"/>
<accession>A0A8H6RTU6</accession>
<keyword evidence="3 5" id="KW-1133">Transmembrane helix</keyword>
<keyword evidence="2 5" id="KW-0812">Transmembrane</keyword>
<proteinExistence type="predicted"/>
<feature type="transmembrane region" description="Helical" evidence="5">
    <location>
        <begin position="411"/>
        <end position="431"/>
    </location>
</feature>
<dbReference type="GO" id="GO:0005886">
    <property type="term" value="C:plasma membrane"/>
    <property type="evidence" value="ECO:0007669"/>
    <property type="project" value="TreeGrafter"/>
</dbReference>
<organism evidence="7 8">
    <name type="scientific">Pseudocercospora fuligena</name>
    <dbReference type="NCBI Taxonomy" id="685502"/>
    <lineage>
        <taxon>Eukaryota</taxon>
        <taxon>Fungi</taxon>
        <taxon>Dikarya</taxon>
        <taxon>Ascomycota</taxon>
        <taxon>Pezizomycotina</taxon>
        <taxon>Dothideomycetes</taxon>
        <taxon>Dothideomycetidae</taxon>
        <taxon>Mycosphaerellales</taxon>
        <taxon>Mycosphaerellaceae</taxon>
        <taxon>Pseudocercospora</taxon>
    </lineage>
</organism>
<dbReference type="EMBL" id="JABCIY010000022">
    <property type="protein sequence ID" value="KAF7196793.1"/>
    <property type="molecule type" value="Genomic_DNA"/>
</dbReference>
<evidence type="ECO:0000256" key="4">
    <source>
        <dbReference type="ARBA" id="ARBA00023136"/>
    </source>
</evidence>
<evidence type="ECO:0000256" key="1">
    <source>
        <dbReference type="ARBA" id="ARBA00004141"/>
    </source>
</evidence>
<reference evidence="7" key="1">
    <citation type="submission" date="2020-04" db="EMBL/GenBank/DDBJ databases">
        <title>Draft genome resource of the tomato pathogen Pseudocercospora fuligena.</title>
        <authorList>
            <person name="Zaccaron A."/>
        </authorList>
    </citation>
    <scope>NUCLEOTIDE SEQUENCE</scope>
    <source>
        <strain evidence="7">PF001</strain>
    </source>
</reference>
<keyword evidence="4 5" id="KW-0472">Membrane</keyword>
<feature type="transmembrane region" description="Helical" evidence="5">
    <location>
        <begin position="369"/>
        <end position="390"/>
    </location>
</feature>
<dbReference type="OrthoDB" id="268400at2759"/>
<dbReference type="PANTHER" id="PTHR23502">
    <property type="entry name" value="MAJOR FACILITATOR SUPERFAMILY"/>
    <property type="match status" value="1"/>
</dbReference>
<evidence type="ECO:0000256" key="5">
    <source>
        <dbReference type="SAM" id="Phobius"/>
    </source>
</evidence>
<dbReference type="InterPro" id="IPR036259">
    <property type="entry name" value="MFS_trans_sf"/>
</dbReference>
<evidence type="ECO:0000256" key="3">
    <source>
        <dbReference type="ARBA" id="ARBA00022989"/>
    </source>
</evidence>
<evidence type="ECO:0000256" key="2">
    <source>
        <dbReference type="ARBA" id="ARBA00022692"/>
    </source>
</evidence>
<dbReference type="PROSITE" id="PS50850">
    <property type="entry name" value="MFS"/>
    <property type="match status" value="1"/>
</dbReference>
<dbReference type="PANTHER" id="PTHR23502:SF34">
    <property type="entry name" value="PROTEIN HOL1"/>
    <property type="match status" value="1"/>
</dbReference>
<protein>
    <submittedName>
        <fullName evidence="7">Putative MFS-type transporter</fullName>
    </submittedName>
</protein>
<evidence type="ECO:0000259" key="6">
    <source>
        <dbReference type="PROSITE" id="PS50850"/>
    </source>
</evidence>
<feature type="domain" description="Major facilitator superfamily (MFS) profile" evidence="6">
    <location>
        <begin position="64"/>
        <end position="533"/>
    </location>
</feature>